<dbReference type="RefSeq" id="WP_074859504.1">
    <property type="nucleotide sequence ID" value="NZ_CP103238.1"/>
</dbReference>
<evidence type="ECO:0000313" key="3">
    <source>
        <dbReference type="Proteomes" id="UP000283616"/>
    </source>
</evidence>
<feature type="domain" description="Glycosyltransferase subfamily 4-like N-terminal" evidence="1">
    <location>
        <begin position="67"/>
        <end position="223"/>
    </location>
</feature>
<accession>A0A1H7WII3</accession>
<organism evidence="2 3">
    <name type="scientific">Bacteroides thetaiotaomicron</name>
    <dbReference type="NCBI Taxonomy" id="818"/>
    <lineage>
        <taxon>Bacteria</taxon>
        <taxon>Pseudomonadati</taxon>
        <taxon>Bacteroidota</taxon>
        <taxon>Bacteroidia</taxon>
        <taxon>Bacteroidales</taxon>
        <taxon>Bacteroidaceae</taxon>
        <taxon>Bacteroides</taxon>
    </lineage>
</organism>
<dbReference type="Proteomes" id="UP000283616">
    <property type="component" value="Unassembled WGS sequence"/>
</dbReference>
<sequence length="413" mass="47778">MKKLLQINPVLRVNTSTGRIMQEIGELAMQNGWESYIAYSQGRDGIKPCQSHLLPIGNRWSVAWHGIMTRLSDRHGLASDTATKQFISRIEELQPDVIHIHNIHGYFLNYRILFEYLSQCHIPVVWTVHDCWLYTGHCYYYSFVGCDKWQTECGHCPQKRKFPASWWIDSSRQNYMSKKNAFTSMPHNRLTIVPVSEWIKDEMQRSFFRGYDFRVIHNGINTQVFKLFDAGLIKNKYSLNGKHILLGVASIWSKEKGLDDFIRLSGMLNENEIIVLVGVDAKTQRYLPRNIIGINRTENVHELAELYSAADVFVNPTWQDNYPTVNMEAIACGTPVVTYHTGGSIEAVTEDTGRIVTQGNVKELLDVIRNIMVKGKSYYRARCRAYALTHFRKEDRYADYLELYNELICKNGK</sequence>
<protein>
    <submittedName>
        <fullName evidence="2">Glycosyltransferase</fullName>
    </submittedName>
</protein>
<reference evidence="2 3" key="1">
    <citation type="submission" date="2018-08" db="EMBL/GenBank/DDBJ databases">
        <title>A genome reference for cultivated species of the human gut microbiota.</title>
        <authorList>
            <person name="Zou Y."/>
            <person name="Xue W."/>
            <person name="Luo G."/>
        </authorList>
    </citation>
    <scope>NUCLEOTIDE SEQUENCE [LARGE SCALE GENOMIC DNA]</scope>
    <source>
        <strain evidence="2 3">AF37-12</strain>
    </source>
</reference>
<comment type="caution">
    <text evidence="2">The sequence shown here is derived from an EMBL/GenBank/DDBJ whole genome shotgun (WGS) entry which is preliminary data.</text>
</comment>
<evidence type="ECO:0000313" key="2">
    <source>
        <dbReference type="EMBL" id="RHL59224.1"/>
    </source>
</evidence>
<dbReference type="PANTHER" id="PTHR45947">
    <property type="entry name" value="SULFOQUINOVOSYL TRANSFERASE SQD2"/>
    <property type="match status" value="1"/>
</dbReference>
<dbReference type="InterPro" id="IPR050194">
    <property type="entry name" value="Glycosyltransferase_grp1"/>
</dbReference>
<dbReference type="EMBL" id="QROV01000011">
    <property type="protein sequence ID" value="RHL59224.1"/>
    <property type="molecule type" value="Genomic_DNA"/>
</dbReference>
<evidence type="ECO:0000259" key="1">
    <source>
        <dbReference type="Pfam" id="PF13439"/>
    </source>
</evidence>
<dbReference type="Pfam" id="PF13692">
    <property type="entry name" value="Glyco_trans_1_4"/>
    <property type="match status" value="1"/>
</dbReference>
<dbReference type="GO" id="GO:0016758">
    <property type="term" value="F:hexosyltransferase activity"/>
    <property type="evidence" value="ECO:0007669"/>
    <property type="project" value="TreeGrafter"/>
</dbReference>
<gene>
    <name evidence="2" type="ORF">DW011_11600</name>
</gene>
<dbReference type="AlphaFoldDB" id="A0A1H7WII3"/>
<dbReference type="Gene3D" id="3.40.50.2000">
    <property type="entry name" value="Glycogen Phosphorylase B"/>
    <property type="match status" value="2"/>
</dbReference>
<dbReference type="Pfam" id="PF13439">
    <property type="entry name" value="Glyco_transf_4"/>
    <property type="match status" value="1"/>
</dbReference>
<keyword evidence="2" id="KW-0808">Transferase</keyword>
<dbReference type="SUPFAM" id="SSF53756">
    <property type="entry name" value="UDP-Glycosyltransferase/glycogen phosphorylase"/>
    <property type="match status" value="1"/>
</dbReference>
<name>A0A1H7WII3_BACT4</name>
<proteinExistence type="predicted"/>
<dbReference type="PANTHER" id="PTHR45947:SF3">
    <property type="entry name" value="SULFOQUINOVOSYL TRANSFERASE SQD2"/>
    <property type="match status" value="1"/>
</dbReference>
<dbReference type="InterPro" id="IPR028098">
    <property type="entry name" value="Glyco_trans_4-like_N"/>
</dbReference>